<evidence type="ECO:0000256" key="2">
    <source>
        <dbReference type="SAM" id="Phobius"/>
    </source>
</evidence>
<keyword evidence="4" id="KW-1185">Reference proteome</keyword>
<evidence type="ECO:0000313" key="4">
    <source>
        <dbReference type="Proteomes" id="UP000185321"/>
    </source>
</evidence>
<dbReference type="Proteomes" id="UP000185321">
    <property type="component" value="Segment"/>
</dbReference>
<keyword evidence="2" id="KW-1133">Transmembrane helix</keyword>
<organism evidence="3 4">
    <name type="scientific">Synechococcus phage ACG-2014f_Syn7803C8</name>
    <dbReference type="NCBI Taxonomy" id="2790336"/>
    <lineage>
        <taxon>Viruses</taxon>
        <taxon>Duplodnaviria</taxon>
        <taxon>Heunggongvirae</taxon>
        <taxon>Uroviricota</taxon>
        <taxon>Caudoviricetes</taxon>
        <taxon>Pantevenvirales</taxon>
        <taxon>Kyanoviridae</taxon>
        <taxon>Atlauavirus</taxon>
        <taxon>Atlauavirus tusconc8</taxon>
    </lineage>
</organism>
<keyword evidence="2" id="KW-0812">Transmembrane</keyword>
<protein>
    <submittedName>
        <fullName evidence="3">Uncharacterized protein</fullName>
    </submittedName>
</protein>
<dbReference type="EMBL" id="KJ019058">
    <property type="protein sequence ID" value="AIX21364.1"/>
    <property type="molecule type" value="Genomic_DNA"/>
</dbReference>
<feature type="transmembrane region" description="Helical" evidence="2">
    <location>
        <begin position="74"/>
        <end position="92"/>
    </location>
</feature>
<reference evidence="3 4" key="1">
    <citation type="submission" date="2013-12" db="EMBL/GenBank/DDBJ databases">
        <title>Ecological redundancy of diverse viral populations within a natural community.</title>
        <authorList>
            <person name="Gregory A.C."/>
            <person name="LaButti K."/>
            <person name="Copeland A."/>
            <person name="Woyke T."/>
            <person name="Sullivan M.B."/>
        </authorList>
    </citation>
    <scope>NUCLEOTIDE SEQUENCE [LARGE SCALE GENOMIC DNA]</scope>
    <source>
        <strain evidence="3">Syn7803C8</strain>
    </source>
</reference>
<evidence type="ECO:0000313" key="3">
    <source>
        <dbReference type="EMBL" id="AIX21364.1"/>
    </source>
</evidence>
<proteinExistence type="predicted"/>
<name>A0A0E3F740_9CAUD</name>
<sequence>MARHSEVLIQGTEVPGLRMIVTVPVDHTWASETAESIYGFGGNTQYIWRKSWETNQPAPRGGGSSSSSGMGPGAILMGMIGLILVAGIGSAFEGNDTPSAPSYDAPAPVERTYVPQAPAATSSYDNGPCLTANFEPC</sequence>
<feature type="region of interest" description="Disordered" evidence="1">
    <location>
        <begin position="51"/>
        <end position="70"/>
    </location>
</feature>
<gene>
    <name evidence="3" type="ORF">Syn7803C8_40</name>
</gene>
<evidence type="ECO:0000256" key="1">
    <source>
        <dbReference type="SAM" id="MobiDB-lite"/>
    </source>
</evidence>
<accession>A0A0E3F740</accession>
<keyword evidence="2" id="KW-0472">Membrane</keyword>